<comment type="caution">
    <text evidence="3">The sequence shown here is derived from an EMBL/GenBank/DDBJ whole genome shotgun (WGS) entry which is preliminary data.</text>
</comment>
<gene>
    <name evidence="3" type="ORF">TraAM80_05755</name>
</gene>
<dbReference type="AlphaFoldDB" id="A0A422NDN5"/>
<evidence type="ECO:0000256" key="2">
    <source>
        <dbReference type="SAM" id="MobiDB-lite"/>
    </source>
</evidence>
<organism evidence="3 4">
    <name type="scientific">Trypanosoma rangeli</name>
    <dbReference type="NCBI Taxonomy" id="5698"/>
    <lineage>
        <taxon>Eukaryota</taxon>
        <taxon>Discoba</taxon>
        <taxon>Euglenozoa</taxon>
        <taxon>Kinetoplastea</taxon>
        <taxon>Metakinetoplastina</taxon>
        <taxon>Trypanosomatida</taxon>
        <taxon>Trypanosomatidae</taxon>
        <taxon>Trypanosoma</taxon>
        <taxon>Herpetosoma</taxon>
    </lineage>
</organism>
<keyword evidence="4" id="KW-1185">Reference proteome</keyword>
<feature type="coiled-coil region" evidence="1">
    <location>
        <begin position="165"/>
        <end position="192"/>
    </location>
</feature>
<evidence type="ECO:0000313" key="4">
    <source>
        <dbReference type="Proteomes" id="UP000283634"/>
    </source>
</evidence>
<feature type="compositionally biased region" description="Polar residues" evidence="2">
    <location>
        <begin position="309"/>
        <end position="318"/>
    </location>
</feature>
<dbReference type="GeneID" id="40329688"/>
<dbReference type="RefSeq" id="XP_029237609.1">
    <property type="nucleotide sequence ID" value="XM_029382624.1"/>
</dbReference>
<evidence type="ECO:0008006" key="5">
    <source>
        <dbReference type="Google" id="ProtNLM"/>
    </source>
</evidence>
<dbReference type="Proteomes" id="UP000283634">
    <property type="component" value="Unassembled WGS sequence"/>
</dbReference>
<evidence type="ECO:0000313" key="3">
    <source>
        <dbReference type="EMBL" id="RNF03595.1"/>
    </source>
</evidence>
<evidence type="ECO:0000256" key="1">
    <source>
        <dbReference type="SAM" id="Coils"/>
    </source>
</evidence>
<reference evidence="3 4" key="1">
    <citation type="journal article" date="2018" name="BMC Genomics">
        <title>Genomic comparison of Trypanosoma conorhini and Trypanosoma rangeli to Trypanosoma cruzi strains of high and low virulence.</title>
        <authorList>
            <person name="Bradwell K.R."/>
            <person name="Koparde V.N."/>
            <person name="Matveyev A.V."/>
            <person name="Serrano M.G."/>
            <person name="Alves J.M."/>
            <person name="Parikh H."/>
            <person name="Huang B."/>
            <person name="Lee V."/>
            <person name="Espinosa-Alvarez O."/>
            <person name="Ortiz P.A."/>
            <person name="Costa-Martins A.G."/>
            <person name="Teixeira M.M."/>
            <person name="Buck G.A."/>
        </authorList>
    </citation>
    <scope>NUCLEOTIDE SEQUENCE [LARGE SCALE GENOMIC DNA]</scope>
    <source>
        <strain evidence="3 4">AM80</strain>
    </source>
</reference>
<dbReference type="OrthoDB" id="273137at2759"/>
<feature type="region of interest" description="Disordered" evidence="2">
    <location>
        <begin position="299"/>
        <end position="329"/>
    </location>
</feature>
<keyword evidence="1" id="KW-0175">Coiled coil</keyword>
<name>A0A422NDN5_TRYRA</name>
<sequence length="360" mass="40563">MQRTTELQGSVSPRPRDVYMRVRRLRSWDCASMGDTAPPRLRIRLENKEDVNSIVGGAGCDAASSTSASLGTEQTPCTLHFRFLPKVGVPVLSVQATRNTHDDVFPSPSLQMSVKRLWNLRGCMVMDCAAVEPKREFNSISTLETEETKVDGQDIAAEAAGEWSLYVLDKEVLEEEDELEAKKEEAAAIDDEFCFDDLTITRTEEGFGVDTSNLSLGIHRMHRKRFRDDESPEYNLSLGLCDAACGDRLDYEEAPSIYDMLREHGQDCFLMEENAGCDPGLYIYPDHRRDDEYDSNAADFSANEYPEEPSTSSDTTGRTDLEDEEDTMRRRNVRYGNAWYDEGYMEASLSSGWSSSVDNH</sequence>
<protein>
    <recommendedName>
        <fullName evidence="5">Transcription factor Iwr1 domain-containing protein</fullName>
    </recommendedName>
</protein>
<dbReference type="EMBL" id="MKGL01000190">
    <property type="protein sequence ID" value="RNF03595.1"/>
    <property type="molecule type" value="Genomic_DNA"/>
</dbReference>
<proteinExistence type="predicted"/>
<accession>A0A422NDN5</accession>
<dbReference type="OMA" id="YLYPDHR"/>